<name>A0A383C252_9ZZZZ</name>
<proteinExistence type="predicted"/>
<sequence>MMNSYIDVGIARAPGVKAQDIATLVRMSLYTVNAMRICIN</sequence>
<organism evidence="1">
    <name type="scientific">marine metagenome</name>
    <dbReference type="NCBI Taxonomy" id="408172"/>
    <lineage>
        <taxon>unclassified sequences</taxon>
        <taxon>metagenomes</taxon>
        <taxon>ecological metagenomes</taxon>
    </lineage>
</organism>
<evidence type="ECO:0000313" key="1">
    <source>
        <dbReference type="EMBL" id="SVE26090.1"/>
    </source>
</evidence>
<reference evidence="1" key="1">
    <citation type="submission" date="2018-05" db="EMBL/GenBank/DDBJ databases">
        <authorList>
            <person name="Lanie J.A."/>
            <person name="Ng W.-L."/>
            <person name="Kazmierczak K.M."/>
            <person name="Andrzejewski T.M."/>
            <person name="Davidsen T.M."/>
            <person name="Wayne K.J."/>
            <person name="Tettelin H."/>
            <person name="Glass J.I."/>
            <person name="Rusch D."/>
            <person name="Podicherti R."/>
            <person name="Tsui H.-C.T."/>
            <person name="Winkler M.E."/>
        </authorList>
    </citation>
    <scope>NUCLEOTIDE SEQUENCE</scope>
</reference>
<dbReference type="EMBL" id="UINC01205078">
    <property type="protein sequence ID" value="SVE26090.1"/>
    <property type="molecule type" value="Genomic_DNA"/>
</dbReference>
<gene>
    <name evidence="1" type="ORF">METZ01_LOCUS478944</name>
</gene>
<protein>
    <submittedName>
        <fullName evidence="1">Uncharacterized protein</fullName>
    </submittedName>
</protein>
<dbReference type="AlphaFoldDB" id="A0A383C252"/>
<accession>A0A383C252</accession>